<evidence type="ECO:0000313" key="12">
    <source>
        <dbReference type="Proteomes" id="UP001178507"/>
    </source>
</evidence>
<feature type="transmembrane region" description="Helical" evidence="8">
    <location>
        <begin position="274"/>
        <end position="293"/>
    </location>
</feature>
<keyword evidence="6 8" id="KW-1133">Transmembrane helix</keyword>
<proteinExistence type="predicted"/>
<dbReference type="InterPro" id="IPR027417">
    <property type="entry name" value="P-loop_NTPase"/>
</dbReference>
<feature type="transmembrane region" description="Helical" evidence="8">
    <location>
        <begin position="831"/>
        <end position="851"/>
    </location>
</feature>
<gene>
    <name evidence="11" type="ORF">EVOR1521_LOCUS11309</name>
</gene>
<keyword evidence="3 8" id="KW-0812">Transmembrane</keyword>
<dbReference type="PANTHER" id="PTHR48041">
    <property type="entry name" value="ABC TRANSPORTER G FAMILY MEMBER 28"/>
    <property type="match status" value="1"/>
</dbReference>
<evidence type="ECO:0000256" key="4">
    <source>
        <dbReference type="ARBA" id="ARBA00022741"/>
    </source>
</evidence>
<dbReference type="Pfam" id="PF19055">
    <property type="entry name" value="ABC2_membrane_7"/>
    <property type="match status" value="2"/>
</dbReference>
<dbReference type="InterPro" id="IPR043926">
    <property type="entry name" value="ABCG_dom"/>
</dbReference>
<evidence type="ECO:0000256" key="3">
    <source>
        <dbReference type="ARBA" id="ARBA00022692"/>
    </source>
</evidence>
<dbReference type="AlphaFoldDB" id="A0AA36IB34"/>
<keyword evidence="2" id="KW-0813">Transport</keyword>
<organism evidence="11 12">
    <name type="scientific">Effrenium voratum</name>
    <dbReference type="NCBI Taxonomy" id="2562239"/>
    <lineage>
        <taxon>Eukaryota</taxon>
        <taxon>Sar</taxon>
        <taxon>Alveolata</taxon>
        <taxon>Dinophyceae</taxon>
        <taxon>Suessiales</taxon>
        <taxon>Symbiodiniaceae</taxon>
        <taxon>Effrenium</taxon>
    </lineage>
</organism>
<evidence type="ECO:0000256" key="2">
    <source>
        <dbReference type="ARBA" id="ARBA00022448"/>
    </source>
</evidence>
<feature type="transmembrane region" description="Helical" evidence="8">
    <location>
        <begin position="299"/>
        <end position="319"/>
    </location>
</feature>
<keyword evidence="12" id="KW-1185">Reference proteome</keyword>
<feature type="transmembrane region" description="Helical" evidence="8">
    <location>
        <begin position="906"/>
        <end position="924"/>
    </location>
</feature>
<dbReference type="InterPro" id="IPR003439">
    <property type="entry name" value="ABC_transporter-like_ATP-bd"/>
</dbReference>
<evidence type="ECO:0000259" key="10">
    <source>
        <dbReference type="PROSITE" id="PS50893"/>
    </source>
</evidence>
<dbReference type="SUPFAM" id="SSF52540">
    <property type="entry name" value="P-loop containing nucleoside triphosphate hydrolases"/>
    <property type="match status" value="1"/>
</dbReference>
<evidence type="ECO:0000256" key="6">
    <source>
        <dbReference type="ARBA" id="ARBA00022989"/>
    </source>
</evidence>
<keyword evidence="4" id="KW-0547">Nucleotide-binding</keyword>
<dbReference type="PROSITE" id="PS50893">
    <property type="entry name" value="ABC_TRANSPORTER_2"/>
    <property type="match status" value="1"/>
</dbReference>
<keyword evidence="7 8" id="KW-0472">Membrane</keyword>
<feature type="transmembrane region" description="Helical" evidence="8">
    <location>
        <begin position="386"/>
        <end position="404"/>
    </location>
</feature>
<comment type="caution">
    <text evidence="11">The sequence shown here is derived from an EMBL/GenBank/DDBJ whole genome shotgun (WGS) entry which is preliminary data.</text>
</comment>
<feature type="domain" description="ABC transporter" evidence="10">
    <location>
        <begin position="479"/>
        <end position="731"/>
    </location>
</feature>
<dbReference type="EMBL" id="CAUJNA010001113">
    <property type="protein sequence ID" value="CAJ1384432.1"/>
    <property type="molecule type" value="Genomic_DNA"/>
</dbReference>
<dbReference type="GO" id="GO:0140359">
    <property type="term" value="F:ABC-type transporter activity"/>
    <property type="evidence" value="ECO:0007669"/>
    <property type="project" value="InterPro"/>
</dbReference>
<name>A0AA36IB34_9DINO</name>
<sequence>MAWWAALLFACLPASGQLSPDLLDRLNYTCLAFAKEGDTLNATAIGRRLFASYLGFNSSEEPAVPRGTPSCDHNLDEVVSLCSAVPAGSFCLYAKSSKDDGPGGYCVYVDLTAEPDAVAVPCPPGFYCTGGHQQPVVCPKGTHCPAKTAEVKRCPLGSFCPSAALNISCDPAVTGKFLKGSQCLPGPAGRTSLPQPCPAGTYCVAGRSRPCPRGSFCPTGVSTPARCSETEQCPPGSRMPNRSLRAVVELAIVLGICSSLLLSLNWWCLTPQYWGMRIVFLGLLLSFFWLYEIMRMHPIIEPITFLSYASAMIVWGVAVTPRARRACGKNLWIVEQICLTCVAAGCGLVLGDLAAAGFLAILIPFMAVAYSVFGGSLTSLTNLQRLLLLSCAYGFSLLSIFFLGYRQRALMYFCIMVLCVVVFGISFLVDGGCGAEEPVQELGAALLPGASLASGPFDSVSSPYSFGPRNLEVSSGISFHLDAVSLVLPSGQVILSDINLQIPAGATVAVMGPSGCGKSSITNVLSGRAGYAKVQGQIQINGIHGRGRSISELRSVTGFVPQDDVMHRNLTVEENVSFQAQLRLPQEGARGIVARAEQVEEATTKILDQLGLGDPQLRKTFIGDEQVKGVSGGQRKRVSIAMEFVAKPYLLFLDEPTSGLDSTTSHAVVEVVTRAAKQQRCTTIAVIHQPRYETLCLFDNVILLAAGGYLVYSGPTKEVEKYFAEQLSVRFPEKANPADIFLDSITLDAAADMMDRGQMKLDGIDMRSFKSFGQSLADLWSLRREAYQVSRHKMEVPLPALGLGTCSWGDEIFVHMKRAAVQLQRDRLQVLWNNLLLVFGLVIYCVCAPAKTPSQELVHPLLALFLLLLTQGVAAQRVFGGRERFMAWREAGAGLNTFLCFFGRDITALAEVLLATVFFTAIYWPLGPLQCSHHTVFWVSFCFVYAAFGMNYICSIFMEPDTAQMMAVVISFLSFLLAGCNPPFRDLIHVPFHLGTMLMALSPLRWAYGCFLMYDHMVNKHSSFGNPIVQLGAEGPLQERGFPLEWVLNTGWTRGISSIRSDWEGQPCARAGDTKCADFRPPNAFVCDVTQLLLLGIYFRALALLSMVITSRQKAGGGQLLSSSKSSQRRDRLLSRLFTAFLVLLTDLE</sequence>
<dbReference type="InterPro" id="IPR003593">
    <property type="entry name" value="AAA+_ATPase"/>
</dbReference>
<feature type="transmembrane region" description="Helical" evidence="8">
    <location>
        <begin position="857"/>
        <end position="879"/>
    </location>
</feature>
<evidence type="ECO:0000256" key="8">
    <source>
        <dbReference type="SAM" id="Phobius"/>
    </source>
</evidence>
<feature type="transmembrane region" description="Helical" evidence="8">
    <location>
        <begin position="410"/>
        <end position="429"/>
    </location>
</feature>
<keyword evidence="9" id="KW-0732">Signal</keyword>
<comment type="subcellular location">
    <subcellularLocation>
        <location evidence="1">Membrane</location>
        <topology evidence="1">Multi-pass membrane protein</topology>
    </subcellularLocation>
</comment>
<dbReference type="PANTHER" id="PTHR48041:SF91">
    <property type="entry name" value="ABC TRANSPORTER G FAMILY MEMBER 28"/>
    <property type="match status" value="1"/>
</dbReference>
<dbReference type="GO" id="GO:0016020">
    <property type="term" value="C:membrane"/>
    <property type="evidence" value="ECO:0007669"/>
    <property type="project" value="UniProtKB-SubCell"/>
</dbReference>
<keyword evidence="5" id="KW-0067">ATP-binding</keyword>
<feature type="transmembrane region" description="Helical" evidence="8">
    <location>
        <begin position="936"/>
        <end position="958"/>
    </location>
</feature>
<dbReference type="InterPro" id="IPR050352">
    <property type="entry name" value="ABCG_transporters"/>
</dbReference>
<dbReference type="GO" id="GO:0016887">
    <property type="term" value="F:ATP hydrolysis activity"/>
    <property type="evidence" value="ECO:0007669"/>
    <property type="project" value="InterPro"/>
</dbReference>
<dbReference type="Pfam" id="PF00005">
    <property type="entry name" value="ABC_tran"/>
    <property type="match status" value="1"/>
</dbReference>
<dbReference type="Proteomes" id="UP001178507">
    <property type="component" value="Unassembled WGS sequence"/>
</dbReference>
<evidence type="ECO:0000313" key="11">
    <source>
        <dbReference type="EMBL" id="CAJ1384432.1"/>
    </source>
</evidence>
<reference evidence="11" key="1">
    <citation type="submission" date="2023-08" db="EMBL/GenBank/DDBJ databases">
        <authorList>
            <person name="Chen Y."/>
            <person name="Shah S."/>
            <person name="Dougan E. K."/>
            <person name="Thang M."/>
            <person name="Chan C."/>
        </authorList>
    </citation>
    <scope>NUCLEOTIDE SEQUENCE</scope>
</reference>
<protein>
    <recommendedName>
        <fullName evidence="10">ABC transporter domain-containing protein</fullName>
    </recommendedName>
</protein>
<dbReference type="Gene3D" id="3.40.50.300">
    <property type="entry name" value="P-loop containing nucleotide triphosphate hydrolases"/>
    <property type="match status" value="1"/>
</dbReference>
<dbReference type="GO" id="GO:0005524">
    <property type="term" value="F:ATP binding"/>
    <property type="evidence" value="ECO:0007669"/>
    <property type="project" value="UniProtKB-KW"/>
</dbReference>
<evidence type="ECO:0000256" key="1">
    <source>
        <dbReference type="ARBA" id="ARBA00004141"/>
    </source>
</evidence>
<feature type="transmembrane region" description="Helical" evidence="8">
    <location>
        <begin position="965"/>
        <end position="984"/>
    </location>
</feature>
<evidence type="ECO:0000256" key="9">
    <source>
        <dbReference type="SAM" id="SignalP"/>
    </source>
</evidence>
<dbReference type="SMART" id="SM00382">
    <property type="entry name" value="AAA"/>
    <property type="match status" value="1"/>
</dbReference>
<evidence type="ECO:0000256" key="7">
    <source>
        <dbReference type="ARBA" id="ARBA00023136"/>
    </source>
</evidence>
<feature type="transmembrane region" description="Helical" evidence="8">
    <location>
        <begin position="246"/>
        <end position="267"/>
    </location>
</feature>
<dbReference type="PROSITE" id="PS00211">
    <property type="entry name" value="ABC_TRANSPORTER_1"/>
    <property type="match status" value="1"/>
</dbReference>
<dbReference type="InterPro" id="IPR009030">
    <property type="entry name" value="Growth_fac_rcpt_cys_sf"/>
</dbReference>
<dbReference type="SUPFAM" id="SSF57184">
    <property type="entry name" value="Growth factor receptor domain"/>
    <property type="match status" value="1"/>
</dbReference>
<accession>A0AA36IB34</accession>
<feature type="signal peptide" evidence="9">
    <location>
        <begin position="1"/>
        <end position="16"/>
    </location>
</feature>
<feature type="transmembrane region" description="Helical" evidence="8">
    <location>
        <begin position="990"/>
        <end position="1014"/>
    </location>
</feature>
<dbReference type="SMART" id="SM01411">
    <property type="entry name" value="Ephrin_rec_like"/>
    <property type="match status" value="2"/>
</dbReference>
<feature type="chain" id="PRO_5041345685" description="ABC transporter domain-containing protein" evidence="9">
    <location>
        <begin position="17"/>
        <end position="1149"/>
    </location>
</feature>
<dbReference type="InterPro" id="IPR017871">
    <property type="entry name" value="ABC_transporter-like_CS"/>
</dbReference>
<evidence type="ECO:0000256" key="5">
    <source>
        <dbReference type="ARBA" id="ARBA00022840"/>
    </source>
</evidence>